<dbReference type="PROSITE" id="PS00674">
    <property type="entry name" value="AAA"/>
    <property type="match status" value="1"/>
</dbReference>
<evidence type="ECO:0000256" key="4">
    <source>
        <dbReference type="SAM" id="MobiDB-lite"/>
    </source>
</evidence>
<dbReference type="Pfam" id="PF23563">
    <property type="entry name" value="TRIP13_N"/>
    <property type="match status" value="1"/>
</dbReference>
<comment type="caution">
    <text evidence="6">The sequence shown here is derived from an EMBL/GenBank/DDBJ whole genome shotgun (WGS) entry which is preliminary data.</text>
</comment>
<dbReference type="SMART" id="SM00382">
    <property type="entry name" value="AAA"/>
    <property type="match status" value="1"/>
</dbReference>
<proteinExistence type="inferred from homology"/>
<dbReference type="InterPro" id="IPR003959">
    <property type="entry name" value="ATPase_AAA_core"/>
</dbReference>
<evidence type="ECO:0000256" key="2">
    <source>
        <dbReference type="ARBA" id="ARBA00022840"/>
    </source>
</evidence>
<gene>
    <name evidence="6" type="ORF">H2201_001062</name>
</gene>
<evidence type="ECO:0000256" key="3">
    <source>
        <dbReference type="RuleBase" id="RU003651"/>
    </source>
</evidence>
<protein>
    <recommendedName>
        <fullName evidence="5">AAA+ ATPase domain-containing protein</fullName>
    </recommendedName>
</protein>
<accession>A0ABQ9P4B0</accession>
<dbReference type="Pfam" id="PF00004">
    <property type="entry name" value="AAA"/>
    <property type="match status" value="1"/>
</dbReference>
<keyword evidence="7" id="KW-1185">Reference proteome</keyword>
<name>A0ABQ9P4B0_9PEZI</name>
<dbReference type="PANTHER" id="PTHR45991:SF1">
    <property type="entry name" value="PACHYTENE CHECKPOINT PROTEIN 2 HOMOLOG"/>
    <property type="match status" value="1"/>
</dbReference>
<evidence type="ECO:0000313" key="6">
    <source>
        <dbReference type="EMBL" id="KAJ9668816.1"/>
    </source>
</evidence>
<organism evidence="6 7">
    <name type="scientific">Coniosporium apollinis</name>
    <dbReference type="NCBI Taxonomy" id="61459"/>
    <lineage>
        <taxon>Eukaryota</taxon>
        <taxon>Fungi</taxon>
        <taxon>Dikarya</taxon>
        <taxon>Ascomycota</taxon>
        <taxon>Pezizomycotina</taxon>
        <taxon>Dothideomycetes</taxon>
        <taxon>Dothideomycetes incertae sedis</taxon>
        <taxon>Coniosporium</taxon>
    </lineage>
</organism>
<dbReference type="InterPro" id="IPR003960">
    <property type="entry name" value="ATPase_AAA_CS"/>
</dbReference>
<dbReference type="Gene3D" id="3.40.50.300">
    <property type="entry name" value="P-loop containing nucleotide triphosphate hydrolases"/>
    <property type="match status" value="1"/>
</dbReference>
<dbReference type="SUPFAM" id="SSF52540">
    <property type="entry name" value="P-loop containing nucleoside triphosphate hydrolases"/>
    <property type="match status" value="1"/>
</dbReference>
<dbReference type="InterPro" id="IPR044539">
    <property type="entry name" value="Pch2-like"/>
</dbReference>
<feature type="region of interest" description="Disordered" evidence="4">
    <location>
        <begin position="96"/>
        <end position="124"/>
    </location>
</feature>
<feature type="domain" description="AAA+ ATPase" evidence="5">
    <location>
        <begin position="173"/>
        <end position="315"/>
    </location>
</feature>
<comment type="similarity">
    <text evidence="3">Belongs to the AAA ATPase family.</text>
</comment>
<evidence type="ECO:0000313" key="7">
    <source>
        <dbReference type="Proteomes" id="UP001172684"/>
    </source>
</evidence>
<sequence length="402" mass="44636">MAASATKIRPALHVEVRLKSTIGAFVRTDLVREEVSEWLCTRFVHLKLKQQVTDYEGLSLGNHIESIDVVDFSGEQADTSSHRLEEVQLDVQAYELHGSSDDGSPRTVVPSIESDEADPSPQIRVTSLPSKSLNGVWDALIFDEPVPAKLLRLLTRIMSLTKHPNLNSAIVNWNRLLLLHGPPGSGKTTLWLGRQFTHGKLVEINSNSLHSKWFGESGKLVRKLFDSVHAMADEETTLICVLIDEVETLTGSREKSATGNECGDALRATNQLLTALDRLRHRPSVMVFCTSNLVTAIDQAFLDRVDIKQYVPNPPPRAIYDILRSSLNELIRCDLLVPSDDPDDGSDAASNESVNLVQAGSDWEVLELGTFPSLAEVNVHMWNRPNAPARKLWEVAQKCEVR</sequence>
<dbReference type="Proteomes" id="UP001172684">
    <property type="component" value="Unassembled WGS sequence"/>
</dbReference>
<dbReference type="InterPro" id="IPR003593">
    <property type="entry name" value="AAA+_ATPase"/>
</dbReference>
<evidence type="ECO:0000259" key="5">
    <source>
        <dbReference type="SMART" id="SM00382"/>
    </source>
</evidence>
<keyword evidence="2 3" id="KW-0067">ATP-binding</keyword>
<dbReference type="InterPro" id="IPR027417">
    <property type="entry name" value="P-loop_NTPase"/>
</dbReference>
<reference evidence="6" key="1">
    <citation type="submission" date="2022-10" db="EMBL/GenBank/DDBJ databases">
        <title>Culturing micro-colonial fungi from biological soil crusts in the Mojave desert and describing Neophaeococcomyces mojavensis, and introducing the new genera and species Taxawa tesnikishii.</title>
        <authorList>
            <person name="Kurbessoian T."/>
            <person name="Stajich J.E."/>
        </authorList>
    </citation>
    <scope>NUCLEOTIDE SEQUENCE</scope>
    <source>
        <strain evidence="6">TK_1</strain>
    </source>
</reference>
<dbReference type="PANTHER" id="PTHR45991">
    <property type="entry name" value="PACHYTENE CHECKPOINT PROTEIN 2"/>
    <property type="match status" value="1"/>
</dbReference>
<dbReference type="EMBL" id="JAPDRL010000005">
    <property type="protein sequence ID" value="KAJ9668816.1"/>
    <property type="molecule type" value="Genomic_DNA"/>
</dbReference>
<keyword evidence="1 3" id="KW-0547">Nucleotide-binding</keyword>
<evidence type="ECO:0000256" key="1">
    <source>
        <dbReference type="ARBA" id="ARBA00022741"/>
    </source>
</evidence>